<dbReference type="GO" id="GO:0004300">
    <property type="term" value="F:enoyl-CoA hydratase activity"/>
    <property type="evidence" value="ECO:0007669"/>
    <property type="project" value="UniProtKB-EC"/>
</dbReference>
<comment type="similarity">
    <text evidence="1 3">Belongs to the enoyl-CoA hydratase/isomerase family.</text>
</comment>
<keyword evidence="5" id="KW-1185">Reference proteome</keyword>
<dbReference type="Gene3D" id="1.10.12.10">
    <property type="entry name" value="Lyase 2-enoyl-coa Hydratase, Chain A, domain 2"/>
    <property type="match status" value="1"/>
</dbReference>
<comment type="caution">
    <text evidence="4">The sequence shown here is derived from an EMBL/GenBank/DDBJ whole genome shotgun (WGS) entry which is preliminary data.</text>
</comment>
<evidence type="ECO:0000313" key="4">
    <source>
        <dbReference type="EMBL" id="TWO64988.1"/>
    </source>
</evidence>
<protein>
    <submittedName>
        <fullName evidence="4">Enoyl-CoA hydratase</fullName>
        <ecNumber evidence="4">4.2.1.17</ecNumber>
    </submittedName>
</protein>
<dbReference type="OrthoDB" id="9148881at2"/>
<dbReference type="RefSeq" id="WP_145897052.1">
    <property type="nucleotide sequence ID" value="NZ_VOBQ01000029.1"/>
</dbReference>
<name>A0A562ZEV6_9BURK</name>
<accession>A0A562ZEV6</accession>
<dbReference type="InterPro" id="IPR014748">
    <property type="entry name" value="Enoyl-CoA_hydra_C"/>
</dbReference>
<evidence type="ECO:0000256" key="3">
    <source>
        <dbReference type="RuleBase" id="RU003707"/>
    </source>
</evidence>
<dbReference type="InterPro" id="IPR029045">
    <property type="entry name" value="ClpP/crotonase-like_dom_sf"/>
</dbReference>
<keyword evidence="2 4" id="KW-0456">Lyase</keyword>
<dbReference type="Pfam" id="PF00378">
    <property type="entry name" value="ECH_1"/>
    <property type="match status" value="1"/>
</dbReference>
<sequence length="273" mass="29539">MAEPTVENIYTSSTERVQTWLEGRTLHIRFNNPAKHNALSVDMWEAVPPLLAIARDDDRVRLVVFSGAGDKAFVSGADISQFEDMRAAREAVAYYEKMAETTLMGIHDFPKPTLACIRGFCIGGGVNVAISCDIRIASTDSVFSIPAARLGLGYRYSAMKNLVDLIGPGAAKDLFFTARRIDGVEAKALGLVSRACPPDGLPGLLAEYSAALAENAPLTVMAGKAITREILKVSPEVDNELCASLIKGCFESADYAEGRKAFMEKRKPVFTGR</sequence>
<dbReference type="Proteomes" id="UP000318199">
    <property type="component" value="Unassembled WGS sequence"/>
</dbReference>
<dbReference type="SUPFAM" id="SSF52096">
    <property type="entry name" value="ClpP/crotonase"/>
    <property type="match status" value="1"/>
</dbReference>
<evidence type="ECO:0000256" key="2">
    <source>
        <dbReference type="ARBA" id="ARBA00023239"/>
    </source>
</evidence>
<organism evidence="4 5">
    <name type="scientific">Caenimonas sedimenti</name>
    <dbReference type="NCBI Taxonomy" id="2596921"/>
    <lineage>
        <taxon>Bacteria</taxon>
        <taxon>Pseudomonadati</taxon>
        <taxon>Pseudomonadota</taxon>
        <taxon>Betaproteobacteria</taxon>
        <taxon>Burkholderiales</taxon>
        <taxon>Comamonadaceae</taxon>
        <taxon>Caenimonas</taxon>
    </lineage>
</organism>
<dbReference type="InterPro" id="IPR001753">
    <property type="entry name" value="Enoyl-CoA_hydra/iso"/>
</dbReference>
<dbReference type="PANTHER" id="PTHR11941">
    <property type="entry name" value="ENOYL-COA HYDRATASE-RELATED"/>
    <property type="match status" value="1"/>
</dbReference>
<gene>
    <name evidence="4" type="ORF">FN976_27465</name>
</gene>
<dbReference type="CDD" id="cd06558">
    <property type="entry name" value="crotonase-like"/>
    <property type="match status" value="1"/>
</dbReference>
<proteinExistence type="inferred from homology"/>
<dbReference type="NCBIfam" id="NF004781">
    <property type="entry name" value="PRK06127.1"/>
    <property type="match status" value="1"/>
</dbReference>
<dbReference type="EC" id="4.2.1.17" evidence="4"/>
<dbReference type="PANTHER" id="PTHR11941:SF54">
    <property type="entry name" value="ENOYL-COA HYDRATASE, MITOCHONDRIAL"/>
    <property type="match status" value="1"/>
</dbReference>
<dbReference type="InterPro" id="IPR018376">
    <property type="entry name" value="Enoyl-CoA_hyd/isom_CS"/>
</dbReference>
<dbReference type="GO" id="GO:0006635">
    <property type="term" value="P:fatty acid beta-oxidation"/>
    <property type="evidence" value="ECO:0007669"/>
    <property type="project" value="TreeGrafter"/>
</dbReference>
<evidence type="ECO:0000313" key="5">
    <source>
        <dbReference type="Proteomes" id="UP000318199"/>
    </source>
</evidence>
<reference evidence="4 5" key="1">
    <citation type="submission" date="2019-07" db="EMBL/GenBank/DDBJ databases">
        <title>Caenimonas sedimenti sp. nov., isolated from activated sludge.</title>
        <authorList>
            <person name="Xu J."/>
        </authorList>
    </citation>
    <scope>NUCLEOTIDE SEQUENCE [LARGE SCALE GENOMIC DNA]</scope>
    <source>
        <strain evidence="4 5">HX-9-20</strain>
    </source>
</reference>
<evidence type="ECO:0000256" key="1">
    <source>
        <dbReference type="ARBA" id="ARBA00005254"/>
    </source>
</evidence>
<dbReference type="AlphaFoldDB" id="A0A562ZEV6"/>
<dbReference type="PROSITE" id="PS00166">
    <property type="entry name" value="ENOYL_COA_HYDRATASE"/>
    <property type="match status" value="1"/>
</dbReference>
<dbReference type="Gene3D" id="3.90.226.10">
    <property type="entry name" value="2-enoyl-CoA Hydratase, Chain A, domain 1"/>
    <property type="match status" value="1"/>
</dbReference>
<dbReference type="EMBL" id="VOBQ01000029">
    <property type="protein sequence ID" value="TWO64988.1"/>
    <property type="molecule type" value="Genomic_DNA"/>
</dbReference>